<feature type="transmembrane region" description="Helical" evidence="1">
    <location>
        <begin position="129"/>
        <end position="149"/>
    </location>
</feature>
<feature type="transmembrane region" description="Helical" evidence="1">
    <location>
        <begin position="50"/>
        <end position="69"/>
    </location>
</feature>
<evidence type="ECO:0000256" key="1">
    <source>
        <dbReference type="SAM" id="Phobius"/>
    </source>
</evidence>
<feature type="transmembrane region" description="Helical" evidence="1">
    <location>
        <begin position="99"/>
        <end position="117"/>
    </location>
</feature>
<feature type="transmembrane region" description="Helical" evidence="1">
    <location>
        <begin position="20"/>
        <end position="43"/>
    </location>
</feature>
<reference evidence="3" key="1">
    <citation type="submission" date="2020-02" db="EMBL/GenBank/DDBJ databases">
        <authorList>
            <person name="Meier V. D."/>
        </authorList>
    </citation>
    <scope>NUCLEOTIDE SEQUENCE</scope>
    <source>
        <strain evidence="3">AVDCRST_MAG36</strain>
    </source>
</reference>
<protein>
    <recommendedName>
        <fullName evidence="2">DUF2231 domain-containing protein</fullName>
    </recommendedName>
</protein>
<organism evidence="3">
    <name type="scientific">uncultured Nocardioidaceae bacterium</name>
    <dbReference type="NCBI Taxonomy" id="253824"/>
    <lineage>
        <taxon>Bacteria</taxon>
        <taxon>Bacillati</taxon>
        <taxon>Actinomycetota</taxon>
        <taxon>Actinomycetes</taxon>
        <taxon>Propionibacteriales</taxon>
        <taxon>Nocardioidaceae</taxon>
        <taxon>environmental samples</taxon>
    </lineage>
</organism>
<evidence type="ECO:0000259" key="2">
    <source>
        <dbReference type="Pfam" id="PF09990"/>
    </source>
</evidence>
<accession>A0A6J4MKL4</accession>
<gene>
    <name evidence="3" type="ORF">AVDCRST_MAG36-2605</name>
</gene>
<sequence>MLDGMDDLLPSFFTGLPLHVLVVHLVVVLLPLATVVVALAAVVPAVRRRAGLLPVALAGAALVLTPVASGSGFDLQRELGPQVGASPAVAAHRALGEDLVWWVVGLLVVAVAAYALHRRERGSSVSRPLAAVLAVAGVLVPLGVGYQTYRVGHSGAEAVWGYVQDQ</sequence>
<dbReference type="InterPro" id="IPR019251">
    <property type="entry name" value="DUF2231_TM"/>
</dbReference>
<evidence type="ECO:0000313" key="3">
    <source>
        <dbReference type="EMBL" id="CAA9360510.1"/>
    </source>
</evidence>
<name>A0A6J4MKL4_9ACTN</name>
<keyword evidence="1" id="KW-0472">Membrane</keyword>
<dbReference type="Pfam" id="PF09990">
    <property type="entry name" value="DUF2231"/>
    <property type="match status" value="1"/>
</dbReference>
<dbReference type="EMBL" id="CADCUH010000169">
    <property type="protein sequence ID" value="CAA9360510.1"/>
    <property type="molecule type" value="Genomic_DNA"/>
</dbReference>
<keyword evidence="1" id="KW-1133">Transmembrane helix</keyword>
<proteinExistence type="predicted"/>
<feature type="domain" description="DUF2231" evidence="2">
    <location>
        <begin position="15"/>
        <end position="162"/>
    </location>
</feature>
<keyword evidence="1" id="KW-0812">Transmembrane</keyword>
<dbReference type="AlphaFoldDB" id="A0A6J4MKL4"/>